<protein>
    <submittedName>
        <fullName evidence="1">Uncharacterized protein</fullName>
    </submittedName>
</protein>
<organism evidence="1 2">
    <name type="scientific">Desulfonema magnum</name>
    <dbReference type="NCBI Taxonomy" id="45655"/>
    <lineage>
        <taxon>Bacteria</taxon>
        <taxon>Pseudomonadati</taxon>
        <taxon>Thermodesulfobacteriota</taxon>
        <taxon>Desulfobacteria</taxon>
        <taxon>Desulfobacterales</taxon>
        <taxon>Desulfococcaceae</taxon>
        <taxon>Desulfonema</taxon>
    </lineage>
</organism>
<gene>
    <name evidence="1" type="ORF">dnm_040220</name>
</gene>
<evidence type="ECO:0000313" key="2">
    <source>
        <dbReference type="Proteomes" id="UP000663722"/>
    </source>
</evidence>
<dbReference type="Proteomes" id="UP000663722">
    <property type="component" value="Chromosome"/>
</dbReference>
<dbReference type="PROSITE" id="PS51257">
    <property type="entry name" value="PROKAR_LIPOPROTEIN"/>
    <property type="match status" value="1"/>
</dbReference>
<accession>A0A975BLY0</accession>
<sequence length="52" mass="5247">MFACYKYTAPTGLGGGACKPAATNMPPLRGLAEACKPAATNMPPLRGLVGIP</sequence>
<keyword evidence="2" id="KW-1185">Reference proteome</keyword>
<dbReference type="AlphaFoldDB" id="A0A975BLY0"/>
<reference evidence="1" key="1">
    <citation type="journal article" date="2021" name="Microb. Physiol.">
        <title>Proteogenomic Insights into the Physiology of Marine, Sulfate-Reducing, Filamentous Desulfonema limicola and Desulfonema magnum.</title>
        <authorList>
            <person name="Schnaars V."/>
            <person name="Wohlbrand L."/>
            <person name="Scheve S."/>
            <person name="Hinrichs C."/>
            <person name="Reinhardt R."/>
            <person name="Rabus R."/>
        </authorList>
    </citation>
    <scope>NUCLEOTIDE SEQUENCE</scope>
    <source>
        <strain evidence="1">4be13</strain>
    </source>
</reference>
<name>A0A975BLY0_9BACT</name>
<evidence type="ECO:0000313" key="1">
    <source>
        <dbReference type="EMBL" id="QTA87982.1"/>
    </source>
</evidence>
<dbReference type="EMBL" id="CP061800">
    <property type="protein sequence ID" value="QTA87982.1"/>
    <property type="molecule type" value="Genomic_DNA"/>
</dbReference>
<proteinExistence type="predicted"/>
<dbReference type="KEGG" id="dmm:dnm_040220"/>